<evidence type="ECO:0000259" key="5">
    <source>
        <dbReference type="Pfam" id="PF00149"/>
    </source>
</evidence>
<evidence type="ECO:0000313" key="6">
    <source>
        <dbReference type="EMBL" id="KXA92935.1"/>
    </source>
</evidence>
<dbReference type="Gene3D" id="3.60.21.10">
    <property type="match status" value="1"/>
</dbReference>
<reference evidence="6 7" key="1">
    <citation type="journal article" date="2016" name="Sci. Rep.">
        <title>Metabolic traits of an uncultured archaeal lineage -MSBL1- from brine pools of the Red Sea.</title>
        <authorList>
            <person name="Mwirichia R."/>
            <person name="Alam I."/>
            <person name="Rashid M."/>
            <person name="Vinu M."/>
            <person name="Ba-Alawi W."/>
            <person name="Anthony Kamau A."/>
            <person name="Kamanda Ngugi D."/>
            <person name="Goker M."/>
            <person name="Klenk H.P."/>
            <person name="Bajic V."/>
            <person name="Stingl U."/>
        </authorList>
    </citation>
    <scope>NUCLEOTIDE SEQUENCE [LARGE SCALE GENOMIC DNA]</scope>
    <source>
        <strain evidence="6">SCGC-AAA259E17</strain>
    </source>
</reference>
<gene>
    <name evidence="6" type="ORF">AKJ64_01825</name>
</gene>
<dbReference type="GO" id="GO:0004527">
    <property type="term" value="F:exonuclease activity"/>
    <property type="evidence" value="ECO:0007669"/>
    <property type="project" value="UniProtKB-KW"/>
</dbReference>
<dbReference type="EMBL" id="LHXN01000023">
    <property type="protein sequence ID" value="KXA92935.1"/>
    <property type="molecule type" value="Genomic_DNA"/>
</dbReference>
<dbReference type="PANTHER" id="PTHR30337:SF0">
    <property type="entry name" value="NUCLEASE SBCCD SUBUNIT D"/>
    <property type="match status" value="1"/>
</dbReference>
<evidence type="ECO:0000256" key="3">
    <source>
        <dbReference type="ARBA" id="ARBA00022839"/>
    </source>
</evidence>
<sequence length="244" mass="27871">MKDIDFVHLSDTHLGYRQYGLDGRFKDWGRATRQVIDYAVDHDVDAVIHSGDLFNSAKPGRDALLQATQIFEPLKERGIPFLVIKGNHDRERGKQRCGAIDVLDRLKYCELLDPSGKDISEAVYKLNGYNFIGLGYPGTDLEGWIDDLSEKLPEKRDNIVLLHAGVEGHFERWAPHITLEELKKLKEKNHLSRPGPLPRFIQAGQLGFQPRERREREDRTAAEPKNILSCGDGGEERECDRDRD</sequence>
<keyword evidence="7" id="KW-1185">Reference proteome</keyword>
<dbReference type="Pfam" id="PF00149">
    <property type="entry name" value="Metallophos"/>
    <property type="match status" value="1"/>
</dbReference>
<proteinExistence type="predicted"/>
<dbReference type="CDD" id="cd00840">
    <property type="entry name" value="MPP_Mre11_N"/>
    <property type="match status" value="1"/>
</dbReference>
<name>A0A133UFH0_9EURY</name>
<evidence type="ECO:0000256" key="1">
    <source>
        <dbReference type="ARBA" id="ARBA00022722"/>
    </source>
</evidence>
<organism evidence="6 7">
    <name type="scientific">candidate division MSBL1 archaeon SCGC-AAA259E17</name>
    <dbReference type="NCBI Taxonomy" id="1698263"/>
    <lineage>
        <taxon>Archaea</taxon>
        <taxon>Methanobacteriati</taxon>
        <taxon>Methanobacteriota</taxon>
        <taxon>candidate division MSBL1</taxon>
    </lineage>
</organism>
<protein>
    <recommendedName>
        <fullName evidence="5">Calcineurin-like phosphoesterase domain-containing protein</fullName>
    </recommendedName>
</protein>
<accession>A0A133UFH0</accession>
<dbReference type="AlphaFoldDB" id="A0A133UFH0"/>
<dbReference type="InterPro" id="IPR004843">
    <property type="entry name" value="Calcineurin-like_PHP"/>
</dbReference>
<keyword evidence="2" id="KW-0378">Hydrolase</keyword>
<feature type="domain" description="Calcineurin-like phosphoesterase" evidence="5">
    <location>
        <begin position="6"/>
        <end position="168"/>
    </location>
</feature>
<dbReference type="InterPro" id="IPR050535">
    <property type="entry name" value="DNA_Repair-Maintenance_Comp"/>
</dbReference>
<comment type="caution">
    <text evidence="6">The sequence shown here is derived from an EMBL/GenBank/DDBJ whole genome shotgun (WGS) entry which is preliminary data.</text>
</comment>
<dbReference type="Proteomes" id="UP000070373">
    <property type="component" value="Unassembled WGS sequence"/>
</dbReference>
<keyword evidence="1" id="KW-0540">Nuclease</keyword>
<feature type="region of interest" description="Disordered" evidence="4">
    <location>
        <begin position="191"/>
        <end position="244"/>
    </location>
</feature>
<evidence type="ECO:0000256" key="2">
    <source>
        <dbReference type="ARBA" id="ARBA00022801"/>
    </source>
</evidence>
<evidence type="ECO:0000256" key="4">
    <source>
        <dbReference type="SAM" id="MobiDB-lite"/>
    </source>
</evidence>
<evidence type="ECO:0000313" key="7">
    <source>
        <dbReference type="Proteomes" id="UP000070373"/>
    </source>
</evidence>
<feature type="compositionally biased region" description="Basic and acidic residues" evidence="4">
    <location>
        <begin position="234"/>
        <end position="244"/>
    </location>
</feature>
<dbReference type="SUPFAM" id="SSF56300">
    <property type="entry name" value="Metallo-dependent phosphatases"/>
    <property type="match status" value="1"/>
</dbReference>
<keyword evidence="3" id="KW-0269">Exonuclease</keyword>
<dbReference type="PANTHER" id="PTHR30337">
    <property type="entry name" value="COMPONENT OF ATP-DEPENDENT DSDNA EXONUCLEASE"/>
    <property type="match status" value="1"/>
</dbReference>
<feature type="compositionally biased region" description="Basic and acidic residues" evidence="4">
    <location>
        <begin position="210"/>
        <end position="222"/>
    </location>
</feature>
<dbReference type="InterPro" id="IPR041796">
    <property type="entry name" value="Mre11_N"/>
</dbReference>
<dbReference type="InterPro" id="IPR029052">
    <property type="entry name" value="Metallo-depent_PP-like"/>
</dbReference>